<name>A0A183JL82_9TREM</name>
<proteinExistence type="predicted"/>
<dbReference type="AlphaFoldDB" id="A0A183JL82"/>
<accession>A0A183JL82</accession>
<evidence type="ECO:0000256" key="1">
    <source>
        <dbReference type="SAM" id="SignalP"/>
    </source>
</evidence>
<feature type="signal peptide" evidence="1">
    <location>
        <begin position="1"/>
        <end position="15"/>
    </location>
</feature>
<dbReference type="EMBL" id="UZAK01003940">
    <property type="protein sequence ID" value="VDO82101.1"/>
    <property type="molecule type" value="Genomic_DNA"/>
</dbReference>
<dbReference type="Proteomes" id="UP000279833">
    <property type="component" value="Unassembled WGS sequence"/>
</dbReference>
<gene>
    <name evidence="2" type="ORF">SCUD_LOCUS3463</name>
</gene>
<reference evidence="2 3" key="2">
    <citation type="submission" date="2018-11" db="EMBL/GenBank/DDBJ databases">
        <authorList>
            <consortium name="Pathogen Informatics"/>
        </authorList>
    </citation>
    <scope>NUCLEOTIDE SEQUENCE [LARGE SCALE GENOMIC DNA]</scope>
    <source>
        <strain evidence="2">Dakar</strain>
        <strain evidence="3">Dakar, Senegal</strain>
    </source>
</reference>
<feature type="chain" id="PRO_5043140593" evidence="1">
    <location>
        <begin position="16"/>
        <end position="41"/>
    </location>
</feature>
<reference evidence="4" key="1">
    <citation type="submission" date="2016-06" db="UniProtKB">
        <authorList>
            <consortium name="WormBaseParasite"/>
        </authorList>
    </citation>
    <scope>IDENTIFICATION</scope>
</reference>
<sequence length="41" mass="4859">MFSLSFIICLDLVSEQNTLLSGCSYTFSYRFRYMYVVPLIH</sequence>
<organism evidence="4">
    <name type="scientific">Schistosoma curassoni</name>
    <dbReference type="NCBI Taxonomy" id="6186"/>
    <lineage>
        <taxon>Eukaryota</taxon>
        <taxon>Metazoa</taxon>
        <taxon>Spiralia</taxon>
        <taxon>Lophotrochozoa</taxon>
        <taxon>Platyhelminthes</taxon>
        <taxon>Trematoda</taxon>
        <taxon>Digenea</taxon>
        <taxon>Strigeidida</taxon>
        <taxon>Schistosomatoidea</taxon>
        <taxon>Schistosomatidae</taxon>
        <taxon>Schistosoma</taxon>
    </lineage>
</organism>
<evidence type="ECO:0000313" key="3">
    <source>
        <dbReference type="Proteomes" id="UP000279833"/>
    </source>
</evidence>
<keyword evidence="3" id="KW-1185">Reference proteome</keyword>
<keyword evidence="1" id="KW-0732">Signal</keyword>
<dbReference type="WBParaSite" id="SCUD_0000346301-mRNA-1">
    <property type="protein sequence ID" value="SCUD_0000346301-mRNA-1"/>
    <property type="gene ID" value="SCUD_0000346301"/>
</dbReference>
<evidence type="ECO:0000313" key="4">
    <source>
        <dbReference type="WBParaSite" id="SCUD_0000346301-mRNA-1"/>
    </source>
</evidence>
<protein>
    <submittedName>
        <fullName evidence="2 4">Uncharacterized protein</fullName>
    </submittedName>
</protein>
<evidence type="ECO:0000313" key="2">
    <source>
        <dbReference type="EMBL" id="VDO82101.1"/>
    </source>
</evidence>